<name>A0AAV4HDL4_9GAST</name>
<comment type="similarity">
    <text evidence="4">Belongs to the peptidase S8 family.</text>
</comment>
<protein>
    <submittedName>
        <fullName evidence="5">Proprotein convertase subtilisin/kexin type 4</fullName>
    </submittedName>
</protein>
<dbReference type="InterPro" id="IPR023827">
    <property type="entry name" value="Peptidase_S8_Asp-AS"/>
</dbReference>
<dbReference type="Gene3D" id="3.40.50.200">
    <property type="entry name" value="Peptidase S8/S53 domain"/>
    <property type="match status" value="1"/>
</dbReference>
<keyword evidence="3" id="KW-0720">Serine protease</keyword>
<keyword evidence="2" id="KW-0378">Hydrolase</keyword>
<dbReference type="PANTHER" id="PTHR42884:SF3">
    <property type="entry name" value="FURIN-LIKE PROTEASE 1, ISOFORMS 1_1-X_2"/>
    <property type="match status" value="1"/>
</dbReference>
<evidence type="ECO:0000313" key="6">
    <source>
        <dbReference type="Proteomes" id="UP000762676"/>
    </source>
</evidence>
<dbReference type="EMBL" id="BMAT01001966">
    <property type="protein sequence ID" value="GFR96247.1"/>
    <property type="molecule type" value="Genomic_DNA"/>
</dbReference>
<proteinExistence type="inferred from homology"/>
<evidence type="ECO:0000256" key="1">
    <source>
        <dbReference type="ARBA" id="ARBA00022670"/>
    </source>
</evidence>
<dbReference type="PROSITE" id="PS51892">
    <property type="entry name" value="SUBTILASE"/>
    <property type="match status" value="1"/>
</dbReference>
<keyword evidence="1" id="KW-0645">Protease</keyword>
<dbReference type="GO" id="GO:0005802">
    <property type="term" value="C:trans-Golgi network"/>
    <property type="evidence" value="ECO:0007669"/>
    <property type="project" value="TreeGrafter"/>
</dbReference>
<comment type="caution">
    <text evidence="4">Lacks conserved residue(s) required for the propagation of feature annotation.</text>
</comment>
<reference evidence="5 6" key="1">
    <citation type="journal article" date="2021" name="Elife">
        <title>Chloroplast acquisition without the gene transfer in kleptoplastic sea slugs, Plakobranchus ocellatus.</title>
        <authorList>
            <person name="Maeda T."/>
            <person name="Takahashi S."/>
            <person name="Yoshida T."/>
            <person name="Shimamura S."/>
            <person name="Takaki Y."/>
            <person name="Nagai Y."/>
            <person name="Toyoda A."/>
            <person name="Suzuki Y."/>
            <person name="Arimoto A."/>
            <person name="Ishii H."/>
            <person name="Satoh N."/>
            <person name="Nishiyama T."/>
            <person name="Hasebe M."/>
            <person name="Maruyama T."/>
            <person name="Minagawa J."/>
            <person name="Obokata J."/>
            <person name="Shigenobu S."/>
        </authorList>
    </citation>
    <scope>NUCLEOTIDE SEQUENCE [LARGE SCALE GENOMIC DNA]</scope>
</reference>
<dbReference type="SUPFAM" id="SSF52743">
    <property type="entry name" value="Subtilisin-like"/>
    <property type="match status" value="1"/>
</dbReference>
<organism evidence="5 6">
    <name type="scientific">Elysia marginata</name>
    <dbReference type="NCBI Taxonomy" id="1093978"/>
    <lineage>
        <taxon>Eukaryota</taxon>
        <taxon>Metazoa</taxon>
        <taxon>Spiralia</taxon>
        <taxon>Lophotrochozoa</taxon>
        <taxon>Mollusca</taxon>
        <taxon>Gastropoda</taxon>
        <taxon>Heterobranchia</taxon>
        <taxon>Euthyneura</taxon>
        <taxon>Panpulmonata</taxon>
        <taxon>Sacoglossa</taxon>
        <taxon>Placobranchoidea</taxon>
        <taxon>Plakobranchidae</taxon>
        <taxon>Elysia</taxon>
    </lineage>
</organism>
<dbReference type="InterPro" id="IPR036852">
    <property type="entry name" value="Peptidase_S8/S53_dom_sf"/>
</dbReference>
<dbReference type="PANTHER" id="PTHR42884">
    <property type="entry name" value="PROPROTEIN CONVERTASE SUBTILISIN/KEXIN-RELATED"/>
    <property type="match status" value="1"/>
</dbReference>
<gene>
    <name evidence="5" type="ORF">ElyMa_000963500</name>
</gene>
<sequence>MNVREAWDMGYTGKGVVVTILDDGIERDHPDLVQNFGSRVDFLVPVYFIMARPDAQGPLVLGALIRRAWPASYNCKLSHRQTQMEHRSAAAPVCLGGGLSDGKIALQPA</sequence>
<accession>A0AAV4HDL4</accession>
<evidence type="ECO:0000256" key="4">
    <source>
        <dbReference type="PROSITE-ProRule" id="PRU01240"/>
    </source>
</evidence>
<dbReference type="AlphaFoldDB" id="A0AAV4HDL4"/>
<evidence type="ECO:0000313" key="5">
    <source>
        <dbReference type="EMBL" id="GFR96247.1"/>
    </source>
</evidence>
<dbReference type="GO" id="GO:0016486">
    <property type="term" value="P:peptide hormone processing"/>
    <property type="evidence" value="ECO:0007669"/>
    <property type="project" value="TreeGrafter"/>
</dbReference>
<dbReference type="PROSITE" id="PS00136">
    <property type="entry name" value="SUBTILASE_ASP"/>
    <property type="match status" value="1"/>
</dbReference>
<dbReference type="Proteomes" id="UP000762676">
    <property type="component" value="Unassembled WGS sequence"/>
</dbReference>
<evidence type="ECO:0000256" key="2">
    <source>
        <dbReference type="ARBA" id="ARBA00022801"/>
    </source>
</evidence>
<comment type="caution">
    <text evidence="5">The sequence shown here is derived from an EMBL/GenBank/DDBJ whole genome shotgun (WGS) entry which is preliminary data.</text>
</comment>
<keyword evidence="6" id="KW-1185">Reference proteome</keyword>
<dbReference type="GO" id="GO:0004252">
    <property type="term" value="F:serine-type endopeptidase activity"/>
    <property type="evidence" value="ECO:0007669"/>
    <property type="project" value="InterPro"/>
</dbReference>
<evidence type="ECO:0000256" key="3">
    <source>
        <dbReference type="ARBA" id="ARBA00022825"/>
    </source>
</evidence>
<dbReference type="GO" id="GO:0000139">
    <property type="term" value="C:Golgi membrane"/>
    <property type="evidence" value="ECO:0007669"/>
    <property type="project" value="TreeGrafter"/>
</dbReference>